<comment type="caution">
    <text evidence="6">The sequence shown here is derived from an EMBL/GenBank/DDBJ whole genome shotgun (WGS) entry which is preliminary data.</text>
</comment>
<evidence type="ECO:0000256" key="2">
    <source>
        <dbReference type="ARBA" id="ARBA00022801"/>
    </source>
</evidence>
<dbReference type="InterPro" id="IPR029058">
    <property type="entry name" value="AB_hydrolase_fold"/>
</dbReference>
<keyword evidence="7" id="KW-1185">Reference proteome</keyword>
<dbReference type="InterPro" id="IPR000073">
    <property type="entry name" value="AB_hydrolase_1"/>
</dbReference>
<dbReference type="Gene3D" id="3.40.50.1820">
    <property type="entry name" value="alpha/beta hydrolase"/>
    <property type="match status" value="1"/>
</dbReference>
<name>A0AAD7C8J9_9AGAR</name>
<dbReference type="GO" id="GO:0016787">
    <property type="term" value="F:hydrolase activity"/>
    <property type="evidence" value="ECO:0007669"/>
    <property type="project" value="UniProtKB-KW"/>
</dbReference>
<dbReference type="SUPFAM" id="SSF53474">
    <property type="entry name" value="alpha/beta-Hydrolases"/>
    <property type="match status" value="1"/>
</dbReference>
<keyword evidence="2" id="KW-0378">Hydrolase</keyword>
<feature type="domain" description="AB hydrolase-1" evidence="4">
    <location>
        <begin position="86"/>
        <end position="271"/>
    </location>
</feature>
<sequence>MVPPARLLLVLQWLLFSTASALNDEFSWHKIAPSEDLVWHECYSGQQCARLKVPLDYANPDGASAAIAMRRIHSVVPHHSPEYRGPILVNPGGPGASGVDLIQQFGDNISAVVGPEFDIVGFDPRGISRSTPRASFFENRAEQNLFWSSPGNSMAVSSSENALARKWAQGMLAGRLAAERDDGTLHFINSDYTARDMLRIMQAHGRDKIQYWGFSYGSVLGATFAAMFPDKVGRLVIDGVMDSENYYASEWSKNLIDTEKVWTAFLNGCVAAGPTKCPIYSPTVAEIQTTVDDLYSSLRTRPIPVRTATSYAIVDYDLMRNTVFASLYKPYASFPTLARALADLSAGNATGLYRMSAAPEFKCSCDADEFSFENVNDGGHAVRCNDGKRISASFEDVEKHYENLLANSSWADVWMGPRLRCMTWPEFPQTNFQSPFVANTSFPLLVVGNTADPVTPLWGAKKMSQGFAGSVLLTQDSIGHCSLAAPSLCTQKHIRKYFRDGELPEAGTVCSTDGGPFDTLLEGEEEEEREAQAVLGGSSAEDRTLLEAVRALSRAWDVPLGF</sequence>
<evidence type="ECO:0000313" key="6">
    <source>
        <dbReference type="EMBL" id="KAJ7641980.1"/>
    </source>
</evidence>
<dbReference type="Pfam" id="PF08386">
    <property type="entry name" value="Abhydrolase_4"/>
    <property type="match status" value="1"/>
</dbReference>
<dbReference type="InterPro" id="IPR051601">
    <property type="entry name" value="Serine_prot/Carboxylest_S33"/>
</dbReference>
<gene>
    <name evidence="6" type="ORF">FB45DRAFT_364229</name>
</gene>
<dbReference type="PANTHER" id="PTHR43248:SF25">
    <property type="entry name" value="AB HYDROLASE-1 DOMAIN-CONTAINING PROTEIN-RELATED"/>
    <property type="match status" value="1"/>
</dbReference>
<evidence type="ECO:0000256" key="1">
    <source>
        <dbReference type="ARBA" id="ARBA00010088"/>
    </source>
</evidence>
<evidence type="ECO:0000259" key="5">
    <source>
        <dbReference type="Pfam" id="PF08386"/>
    </source>
</evidence>
<dbReference type="Pfam" id="PF00561">
    <property type="entry name" value="Abhydrolase_1"/>
    <property type="match status" value="1"/>
</dbReference>
<evidence type="ECO:0000313" key="7">
    <source>
        <dbReference type="Proteomes" id="UP001221142"/>
    </source>
</evidence>
<accession>A0AAD7C8J9</accession>
<feature type="domain" description="Peptidase S33 tripeptidyl aminopeptidase-like C-terminal" evidence="5">
    <location>
        <begin position="410"/>
        <end position="510"/>
    </location>
</feature>
<evidence type="ECO:0000256" key="3">
    <source>
        <dbReference type="SAM" id="SignalP"/>
    </source>
</evidence>
<evidence type="ECO:0000259" key="4">
    <source>
        <dbReference type="Pfam" id="PF00561"/>
    </source>
</evidence>
<dbReference type="PANTHER" id="PTHR43248">
    <property type="entry name" value="2-SUCCINYL-6-HYDROXY-2,4-CYCLOHEXADIENE-1-CARBOXYLATE SYNTHASE"/>
    <property type="match status" value="1"/>
</dbReference>
<feature type="signal peptide" evidence="3">
    <location>
        <begin position="1"/>
        <end position="21"/>
    </location>
</feature>
<dbReference type="InterPro" id="IPR013595">
    <property type="entry name" value="Pept_S33_TAP-like_C"/>
</dbReference>
<keyword evidence="3" id="KW-0732">Signal</keyword>
<dbReference type="Proteomes" id="UP001221142">
    <property type="component" value="Unassembled WGS sequence"/>
</dbReference>
<organism evidence="6 7">
    <name type="scientific">Roridomyces roridus</name>
    <dbReference type="NCBI Taxonomy" id="1738132"/>
    <lineage>
        <taxon>Eukaryota</taxon>
        <taxon>Fungi</taxon>
        <taxon>Dikarya</taxon>
        <taxon>Basidiomycota</taxon>
        <taxon>Agaricomycotina</taxon>
        <taxon>Agaricomycetes</taxon>
        <taxon>Agaricomycetidae</taxon>
        <taxon>Agaricales</taxon>
        <taxon>Marasmiineae</taxon>
        <taxon>Mycenaceae</taxon>
        <taxon>Roridomyces</taxon>
    </lineage>
</organism>
<feature type="chain" id="PRO_5041996777" evidence="3">
    <location>
        <begin position="22"/>
        <end position="562"/>
    </location>
</feature>
<protein>
    <submittedName>
        <fullName evidence="6">TAP-like protein-domain-containing protein</fullName>
    </submittedName>
</protein>
<proteinExistence type="inferred from homology"/>
<dbReference type="AlphaFoldDB" id="A0AAD7C8J9"/>
<dbReference type="EMBL" id="JARKIF010000004">
    <property type="protein sequence ID" value="KAJ7641980.1"/>
    <property type="molecule type" value="Genomic_DNA"/>
</dbReference>
<comment type="similarity">
    <text evidence="1">Belongs to the peptidase S33 family.</text>
</comment>
<reference evidence="6" key="1">
    <citation type="submission" date="2023-03" db="EMBL/GenBank/DDBJ databases">
        <title>Massive genome expansion in bonnet fungi (Mycena s.s.) driven by repeated elements and novel gene families across ecological guilds.</title>
        <authorList>
            <consortium name="Lawrence Berkeley National Laboratory"/>
            <person name="Harder C.B."/>
            <person name="Miyauchi S."/>
            <person name="Viragh M."/>
            <person name="Kuo A."/>
            <person name="Thoen E."/>
            <person name="Andreopoulos B."/>
            <person name="Lu D."/>
            <person name="Skrede I."/>
            <person name="Drula E."/>
            <person name="Henrissat B."/>
            <person name="Morin E."/>
            <person name="Kohler A."/>
            <person name="Barry K."/>
            <person name="LaButti K."/>
            <person name="Morin E."/>
            <person name="Salamov A."/>
            <person name="Lipzen A."/>
            <person name="Mereny Z."/>
            <person name="Hegedus B."/>
            <person name="Baldrian P."/>
            <person name="Stursova M."/>
            <person name="Weitz H."/>
            <person name="Taylor A."/>
            <person name="Grigoriev I.V."/>
            <person name="Nagy L.G."/>
            <person name="Martin F."/>
            <person name="Kauserud H."/>
        </authorList>
    </citation>
    <scope>NUCLEOTIDE SEQUENCE</scope>
    <source>
        <strain evidence="6">9284</strain>
    </source>
</reference>